<reference evidence="2 3" key="1">
    <citation type="submission" date="2019-01" db="EMBL/GenBank/DDBJ databases">
        <title>Genome sequencing of the rare red list fungi Fomitopsis rosea.</title>
        <authorList>
            <person name="Buettner E."/>
            <person name="Kellner H."/>
        </authorList>
    </citation>
    <scope>NUCLEOTIDE SEQUENCE [LARGE SCALE GENOMIC DNA]</scope>
    <source>
        <strain evidence="2 3">DSM 105464</strain>
    </source>
</reference>
<dbReference type="Proteomes" id="UP000298390">
    <property type="component" value="Unassembled WGS sequence"/>
</dbReference>
<comment type="caution">
    <text evidence="2">The sequence shown here is derived from an EMBL/GenBank/DDBJ whole genome shotgun (WGS) entry which is preliminary data.</text>
</comment>
<evidence type="ECO:0000313" key="3">
    <source>
        <dbReference type="Proteomes" id="UP000298390"/>
    </source>
</evidence>
<name>A0A4Y9Y877_9APHY</name>
<gene>
    <name evidence="2" type="ORF">EVJ58_g6818</name>
</gene>
<evidence type="ECO:0000256" key="1">
    <source>
        <dbReference type="SAM" id="MobiDB-lite"/>
    </source>
</evidence>
<dbReference type="AlphaFoldDB" id="A0A4Y9Y877"/>
<organism evidence="2 3">
    <name type="scientific">Rhodofomes roseus</name>
    <dbReference type="NCBI Taxonomy" id="34475"/>
    <lineage>
        <taxon>Eukaryota</taxon>
        <taxon>Fungi</taxon>
        <taxon>Dikarya</taxon>
        <taxon>Basidiomycota</taxon>
        <taxon>Agaricomycotina</taxon>
        <taxon>Agaricomycetes</taxon>
        <taxon>Polyporales</taxon>
        <taxon>Rhodofomes</taxon>
    </lineage>
</organism>
<dbReference type="EMBL" id="SEKV01000404">
    <property type="protein sequence ID" value="TFY57777.1"/>
    <property type="molecule type" value="Genomic_DNA"/>
</dbReference>
<protein>
    <submittedName>
        <fullName evidence="2">Uncharacterized protein</fullName>
    </submittedName>
</protein>
<feature type="region of interest" description="Disordered" evidence="1">
    <location>
        <begin position="1"/>
        <end position="53"/>
    </location>
</feature>
<evidence type="ECO:0000313" key="2">
    <source>
        <dbReference type="EMBL" id="TFY57777.1"/>
    </source>
</evidence>
<feature type="compositionally biased region" description="Basic and acidic residues" evidence="1">
    <location>
        <begin position="39"/>
        <end position="53"/>
    </location>
</feature>
<proteinExistence type="predicted"/>
<dbReference type="STRING" id="34475.A0A4Y9Y877"/>
<accession>A0A4Y9Y877</accession>
<sequence length="215" mass="24453">MGRRPKYLTLAEKREAKRSQQAKYRATDRGKATRRAQSHHVEHPSGHGDTHPFPERIKGIHAEIIAHARSPFRVLPDASLDLLDPGLGLYTWPYKLVVPAAYSVPFSEEDELFSDIEFILDELKQAFNMQQYLLLEDKGRERYALFSSTKSGGAEVLSQRLDEELTQRLQSWEDTESTDMSTQAGVVRDVARKVRDKYIRTGFASEVFAMAVSVP</sequence>